<evidence type="ECO:0000313" key="12">
    <source>
        <dbReference type="EMBL" id="KAH7513757.1"/>
    </source>
</evidence>
<dbReference type="InterPro" id="IPR015655">
    <property type="entry name" value="PP2C"/>
</dbReference>
<dbReference type="PROSITE" id="PS51746">
    <property type="entry name" value="PPM_2"/>
    <property type="match status" value="1"/>
</dbReference>
<dbReference type="SMART" id="SM00331">
    <property type="entry name" value="PP2C_SIG"/>
    <property type="match status" value="1"/>
</dbReference>
<feature type="compositionally biased region" description="Basic and acidic residues" evidence="10">
    <location>
        <begin position="7"/>
        <end position="30"/>
    </location>
</feature>
<comment type="similarity">
    <text evidence="9">Belongs to the PP2C family.</text>
</comment>
<evidence type="ECO:0000256" key="7">
    <source>
        <dbReference type="ARBA" id="ARBA00022912"/>
    </source>
</evidence>
<dbReference type="GO" id="GO:0046872">
    <property type="term" value="F:metal ion binding"/>
    <property type="evidence" value="ECO:0007669"/>
    <property type="project" value="UniProtKB-KW"/>
</dbReference>
<dbReference type="Proteomes" id="UP000813462">
    <property type="component" value="Unassembled WGS sequence"/>
</dbReference>
<comment type="caution">
    <text evidence="12">The sequence shown here is derived from an EMBL/GenBank/DDBJ whole genome shotgun (WGS) entry which is preliminary data.</text>
</comment>
<dbReference type="PROSITE" id="PS01032">
    <property type="entry name" value="PPM_1"/>
    <property type="match status" value="1"/>
</dbReference>
<proteinExistence type="inferred from homology"/>
<evidence type="ECO:0000256" key="4">
    <source>
        <dbReference type="ARBA" id="ARBA00022723"/>
    </source>
</evidence>
<dbReference type="FunFam" id="3.60.40.10:FF:000041">
    <property type="entry name" value="Protein phosphatase 2C 51"/>
    <property type="match status" value="1"/>
</dbReference>
<evidence type="ECO:0000313" key="13">
    <source>
        <dbReference type="Proteomes" id="UP000813462"/>
    </source>
</evidence>
<keyword evidence="8" id="KW-0464">Manganese</keyword>
<evidence type="ECO:0000256" key="5">
    <source>
        <dbReference type="ARBA" id="ARBA00022801"/>
    </source>
</evidence>
<dbReference type="InterPro" id="IPR036457">
    <property type="entry name" value="PPM-type-like_dom_sf"/>
</dbReference>
<dbReference type="AlphaFoldDB" id="A0A978UG26"/>
<gene>
    <name evidence="12" type="ORF">FEM48_Zijuj11G0015400</name>
</gene>
<keyword evidence="4" id="KW-0479">Metal-binding</keyword>
<feature type="domain" description="PPM-type phosphatase" evidence="11">
    <location>
        <begin position="156"/>
        <end position="431"/>
    </location>
</feature>
<evidence type="ECO:0000256" key="10">
    <source>
        <dbReference type="SAM" id="MobiDB-lite"/>
    </source>
</evidence>
<dbReference type="OrthoDB" id="1188896at2759"/>
<dbReference type="SUPFAM" id="SSF81606">
    <property type="entry name" value="PP2C-like"/>
    <property type="match status" value="1"/>
</dbReference>
<comment type="cofactor">
    <cofactor evidence="2">
        <name>Mg(2+)</name>
        <dbReference type="ChEBI" id="CHEBI:18420"/>
    </cofactor>
</comment>
<reference evidence="12" key="1">
    <citation type="journal article" date="2021" name="Front. Plant Sci.">
        <title>Chromosome-Scale Genome Assembly for Chinese Sour Jujube and Insights Into Its Genome Evolution and Domestication Signature.</title>
        <authorList>
            <person name="Shen L.-Y."/>
            <person name="Luo H."/>
            <person name="Wang X.-L."/>
            <person name="Wang X.-M."/>
            <person name="Qiu X.-J."/>
            <person name="Liu H."/>
            <person name="Zhou S.-S."/>
            <person name="Jia K.-H."/>
            <person name="Nie S."/>
            <person name="Bao Y.-T."/>
            <person name="Zhang R.-G."/>
            <person name="Yun Q.-Z."/>
            <person name="Chai Y.-H."/>
            <person name="Lu J.-Y."/>
            <person name="Li Y."/>
            <person name="Zhao S.-W."/>
            <person name="Mao J.-F."/>
            <person name="Jia S.-G."/>
            <person name="Mao Y.-M."/>
        </authorList>
    </citation>
    <scope>NUCLEOTIDE SEQUENCE</scope>
    <source>
        <strain evidence="12">AT0</strain>
        <tissue evidence="12">Leaf</tissue>
    </source>
</reference>
<dbReference type="EC" id="3.1.3.16" evidence="3"/>
<evidence type="ECO:0000256" key="2">
    <source>
        <dbReference type="ARBA" id="ARBA00001946"/>
    </source>
</evidence>
<dbReference type="EMBL" id="JAEACU010000011">
    <property type="protein sequence ID" value="KAH7513757.1"/>
    <property type="molecule type" value="Genomic_DNA"/>
</dbReference>
<name>A0A978UG26_ZIZJJ</name>
<keyword evidence="5 9" id="KW-0378">Hydrolase</keyword>
<feature type="region of interest" description="Disordered" evidence="10">
    <location>
        <begin position="110"/>
        <end position="145"/>
    </location>
</feature>
<keyword evidence="6" id="KW-0460">Magnesium</keyword>
<organism evidence="12 13">
    <name type="scientific">Ziziphus jujuba var. spinosa</name>
    <dbReference type="NCBI Taxonomy" id="714518"/>
    <lineage>
        <taxon>Eukaryota</taxon>
        <taxon>Viridiplantae</taxon>
        <taxon>Streptophyta</taxon>
        <taxon>Embryophyta</taxon>
        <taxon>Tracheophyta</taxon>
        <taxon>Spermatophyta</taxon>
        <taxon>Magnoliopsida</taxon>
        <taxon>eudicotyledons</taxon>
        <taxon>Gunneridae</taxon>
        <taxon>Pentapetalae</taxon>
        <taxon>rosids</taxon>
        <taxon>fabids</taxon>
        <taxon>Rosales</taxon>
        <taxon>Rhamnaceae</taxon>
        <taxon>Paliureae</taxon>
        <taxon>Ziziphus</taxon>
    </lineage>
</organism>
<dbReference type="Pfam" id="PF00481">
    <property type="entry name" value="PP2C"/>
    <property type="match status" value="1"/>
</dbReference>
<dbReference type="InterPro" id="IPR001932">
    <property type="entry name" value="PPM-type_phosphatase-like_dom"/>
</dbReference>
<evidence type="ECO:0000256" key="8">
    <source>
        <dbReference type="ARBA" id="ARBA00023211"/>
    </source>
</evidence>
<dbReference type="PANTHER" id="PTHR47992">
    <property type="entry name" value="PROTEIN PHOSPHATASE"/>
    <property type="match status" value="1"/>
</dbReference>
<evidence type="ECO:0000256" key="6">
    <source>
        <dbReference type="ARBA" id="ARBA00022842"/>
    </source>
</evidence>
<evidence type="ECO:0000256" key="1">
    <source>
        <dbReference type="ARBA" id="ARBA00001936"/>
    </source>
</evidence>
<feature type="compositionally biased region" description="Basic and acidic residues" evidence="10">
    <location>
        <begin position="125"/>
        <end position="135"/>
    </location>
</feature>
<comment type="cofactor">
    <cofactor evidence="1">
        <name>Mn(2+)</name>
        <dbReference type="ChEBI" id="CHEBI:29035"/>
    </cofactor>
</comment>
<evidence type="ECO:0000256" key="3">
    <source>
        <dbReference type="ARBA" id="ARBA00013081"/>
    </source>
</evidence>
<keyword evidence="7 9" id="KW-0904">Protein phosphatase</keyword>
<dbReference type="InterPro" id="IPR000222">
    <property type="entry name" value="PP2C_BS"/>
</dbReference>
<dbReference type="Gene3D" id="3.60.40.10">
    <property type="entry name" value="PPM-type phosphatase domain"/>
    <property type="match status" value="1"/>
</dbReference>
<dbReference type="GO" id="GO:0004722">
    <property type="term" value="F:protein serine/threonine phosphatase activity"/>
    <property type="evidence" value="ECO:0007669"/>
    <property type="project" value="UniProtKB-EC"/>
</dbReference>
<evidence type="ECO:0000256" key="9">
    <source>
        <dbReference type="RuleBase" id="RU003465"/>
    </source>
</evidence>
<protein>
    <recommendedName>
        <fullName evidence="3">protein-serine/threonine phosphatase</fullName>
        <ecNumber evidence="3">3.1.3.16</ecNumber>
    </recommendedName>
</protein>
<sequence>MTGSENFDSKVIAEKKSRDGRSKRLKKNESLENMTDSESFDSKVIAEKKLRHGRCKRLRLQKPLKKYSMESLNPREIGYRFEDCSHKRRMNGIAELTPCEVALTSSRDAKLNSDTSFSESSSSESSERSSDKTGRPIDILVSDGKEEDRRSSACVSHGFISVIGRRRAMEDAVAVAKLDPYNFFAVYDGHGGFEVANACRDRLHELLEKEVEEWRCGGGGGGGEIVDWEKVMTASFSKMDEEVDGGEVEPEIGESVSMNTIGSTATVVVVGKKEIVVANCGDSRAVLWRGSAAVPLSRDHKPDRPDELERVEAAGGRVINWNGCRVLGVLATSRSIGDHYLKPYVICEPEVTISKRTDSDAFIVIATDGLWDVVTNEFACEVVRRCLDGQIKRRFSEGLSANAATEAAALLAELALARGSKDNISVIVVRLNK</sequence>
<accession>A0A978UG26</accession>
<dbReference type="SMART" id="SM00332">
    <property type="entry name" value="PP2Cc"/>
    <property type="match status" value="1"/>
</dbReference>
<feature type="region of interest" description="Disordered" evidence="10">
    <location>
        <begin position="1"/>
        <end position="41"/>
    </location>
</feature>
<evidence type="ECO:0000259" key="11">
    <source>
        <dbReference type="PROSITE" id="PS51746"/>
    </source>
</evidence>
<dbReference type="CDD" id="cd00143">
    <property type="entry name" value="PP2Cc"/>
    <property type="match status" value="1"/>
</dbReference>